<comment type="function">
    <text evidence="9">Site-specific tyrosine recombinase, which acts by catalyzing the cutting and rejoining of the recombining DNA molecules. The XerC-XerD complex is essential to convert dimers of the bacterial chromosome into monomers to permit their segregation at cell division. It also contributes to the segregational stability of plasmids.</text>
</comment>
<keyword evidence="5 9" id="KW-0229">DNA integration</keyword>
<dbReference type="Gene3D" id="1.10.443.10">
    <property type="entry name" value="Intergrase catalytic core"/>
    <property type="match status" value="1"/>
</dbReference>
<dbReference type="PROSITE" id="PS51898">
    <property type="entry name" value="TYR_RECOMBINASE"/>
    <property type="match status" value="1"/>
</dbReference>
<keyword evidence="3 9" id="KW-0132">Cell division</keyword>
<feature type="active site" evidence="9">
    <location>
        <position position="269"/>
    </location>
</feature>
<keyword evidence="8 9" id="KW-0131">Cell cycle</keyword>
<comment type="caution">
    <text evidence="12">The sequence shown here is derived from an EMBL/GenBank/DDBJ whole genome shotgun (WGS) entry which is preliminary data.</text>
</comment>
<dbReference type="GO" id="GO:0005737">
    <property type="term" value="C:cytoplasm"/>
    <property type="evidence" value="ECO:0007669"/>
    <property type="project" value="UniProtKB-SubCell"/>
</dbReference>
<dbReference type="CDD" id="cd00798">
    <property type="entry name" value="INT_XerDC_C"/>
    <property type="match status" value="1"/>
</dbReference>
<reference evidence="12 13" key="1">
    <citation type="submission" date="2015-01" db="EMBL/GenBank/DDBJ databases">
        <title>Draft genome of the acidophilic iron oxidizer Acidithrix ferrooxidans strain Py-F3.</title>
        <authorList>
            <person name="Poehlein A."/>
            <person name="Eisen S."/>
            <person name="Schloemann M."/>
            <person name="Johnson B.D."/>
            <person name="Daniel R."/>
            <person name="Muehling M."/>
        </authorList>
    </citation>
    <scope>NUCLEOTIDE SEQUENCE [LARGE SCALE GENOMIC DNA]</scope>
    <source>
        <strain evidence="12 13">Py-F3</strain>
    </source>
</reference>
<dbReference type="RefSeq" id="WP_052606985.1">
    <property type="nucleotide sequence ID" value="NZ_JXYS01000118.1"/>
</dbReference>
<dbReference type="NCBIfam" id="NF001399">
    <property type="entry name" value="PRK00283.1"/>
    <property type="match status" value="1"/>
</dbReference>
<name>A0A0D8HDC5_9ACTN</name>
<keyword evidence="4 9" id="KW-0159">Chromosome partition</keyword>
<dbReference type="GO" id="GO:0051301">
    <property type="term" value="P:cell division"/>
    <property type="evidence" value="ECO:0007669"/>
    <property type="project" value="UniProtKB-KW"/>
</dbReference>
<dbReference type="InterPro" id="IPR002104">
    <property type="entry name" value="Integrase_catalytic"/>
</dbReference>
<dbReference type="InterPro" id="IPR050090">
    <property type="entry name" value="Tyrosine_recombinase_XerCD"/>
</dbReference>
<comment type="subcellular location">
    <subcellularLocation>
        <location evidence="1 9">Cytoplasm</location>
    </subcellularLocation>
</comment>
<dbReference type="InterPro" id="IPR010998">
    <property type="entry name" value="Integrase_recombinase_N"/>
</dbReference>
<evidence type="ECO:0000256" key="4">
    <source>
        <dbReference type="ARBA" id="ARBA00022829"/>
    </source>
</evidence>
<feature type="active site" evidence="9">
    <location>
        <position position="243"/>
    </location>
</feature>
<evidence type="ECO:0000259" key="10">
    <source>
        <dbReference type="PROSITE" id="PS51898"/>
    </source>
</evidence>
<evidence type="ECO:0000313" key="13">
    <source>
        <dbReference type="Proteomes" id="UP000032360"/>
    </source>
</evidence>
<dbReference type="GO" id="GO:0003677">
    <property type="term" value="F:DNA binding"/>
    <property type="evidence" value="ECO:0007669"/>
    <property type="project" value="UniProtKB-UniRule"/>
</dbReference>
<keyword evidence="2 9" id="KW-0963">Cytoplasm</keyword>
<feature type="active site" description="O-(3'-phospho-DNA)-tyrosine intermediate" evidence="9">
    <location>
        <position position="278"/>
    </location>
</feature>
<feature type="active site" evidence="9">
    <location>
        <position position="171"/>
    </location>
</feature>
<dbReference type="GO" id="GO:0009037">
    <property type="term" value="F:tyrosine-based site-specific recombinase activity"/>
    <property type="evidence" value="ECO:0007669"/>
    <property type="project" value="UniProtKB-UniRule"/>
</dbReference>
<dbReference type="GO" id="GO:0006313">
    <property type="term" value="P:DNA transposition"/>
    <property type="evidence" value="ECO:0007669"/>
    <property type="project" value="UniProtKB-UniRule"/>
</dbReference>
<protein>
    <recommendedName>
        <fullName evidence="9">Tyrosine recombinase XerC</fullName>
    </recommendedName>
</protein>
<dbReference type="InterPro" id="IPR004107">
    <property type="entry name" value="Integrase_SAM-like_N"/>
</dbReference>
<dbReference type="SUPFAM" id="SSF47823">
    <property type="entry name" value="lambda integrase-like, N-terminal domain"/>
    <property type="match status" value="1"/>
</dbReference>
<evidence type="ECO:0000313" key="12">
    <source>
        <dbReference type="EMBL" id="KJF15817.1"/>
    </source>
</evidence>
<feature type="active site" evidence="9">
    <location>
        <position position="147"/>
    </location>
</feature>
<dbReference type="Gene3D" id="1.10.150.130">
    <property type="match status" value="1"/>
</dbReference>
<dbReference type="EMBL" id="JXYS01000118">
    <property type="protein sequence ID" value="KJF15817.1"/>
    <property type="molecule type" value="Genomic_DNA"/>
</dbReference>
<evidence type="ECO:0000256" key="9">
    <source>
        <dbReference type="HAMAP-Rule" id="MF_01808"/>
    </source>
</evidence>
<comment type="similarity">
    <text evidence="9">Belongs to the 'phage' integrase family. XerC subfamily.</text>
</comment>
<accession>A0A0D8HDC5</accession>
<keyword evidence="13" id="KW-1185">Reference proteome</keyword>
<dbReference type="InterPro" id="IPR044068">
    <property type="entry name" value="CB"/>
</dbReference>
<feature type="domain" description="Tyr recombinase" evidence="10">
    <location>
        <begin position="107"/>
        <end position="291"/>
    </location>
</feature>
<dbReference type="PROSITE" id="PS51900">
    <property type="entry name" value="CB"/>
    <property type="match status" value="1"/>
</dbReference>
<evidence type="ECO:0000256" key="8">
    <source>
        <dbReference type="ARBA" id="ARBA00023306"/>
    </source>
</evidence>
<dbReference type="Pfam" id="PF02899">
    <property type="entry name" value="Phage_int_SAM_1"/>
    <property type="match status" value="1"/>
</dbReference>
<evidence type="ECO:0000256" key="7">
    <source>
        <dbReference type="ARBA" id="ARBA00023172"/>
    </source>
</evidence>
<feature type="active site" evidence="9">
    <location>
        <position position="246"/>
    </location>
</feature>
<keyword evidence="7 9" id="KW-0233">DNA recombination</keyword>
<dbReference type="InterPro" id="IPR023009">
    <property type="entry name" value="Tyrosine_recombinase_XerC/XerD"/>
</dbReference>
<gene>
    <name evidence="12" type="primary">xerD1</name>
    <name evidence="9" type="synonym">xerC</name>
    <name evidence="12" type="ORF">AXFE_33370</name>
</gene>
<dbReference type="PATRIC" id="fig|1280514.3.peg.4462"/>
<dbReference type="InterPro" id="IPR013762">
    <property type="entry name" value="Integrase-like_cat_sf"/>
</dbReference>
<proteinExistence type="inferred from homology"/>
<dbReference type="Pfam" id="PF00589">
    <property type="entry name" value="Phage_integrase"/>
    <property type="match status" value="1"/>
</dbReference>
<dbReference type="OrthoDB" id="9801717at2"/>
<comment type="subunit">
    <text evidence="9">Forms a cyclic heterotetrameric complex composed of two molecules of XerC and two molecules of XerD.</text>
</comment>
<dbReference type="PANTHER" id="PTHR30349:SF81">
    <property type="entry name" value="TYROSINE RECOMBINASE XERC"/>
    <property type="match status" value="1"/>
</dbReference>
<keyword evidence="6 9" id="KW-0238">DNA-binding</keyword>
<dbReference type="GO" id="GO:0007059">
    <property type="term" value="P:chromosome segregation"/>
    <property type="evidence" value="ECO:0007669"/>
    <property type="project" value="UniProtKB-UniRule"/>
</dbReference>
<evidence type="ECO:0000256" key="1">
    <source>
        <dbReference type="ARBA" id="ARBA00004496"/>
    </source>
</evidence>
<dbReference type="PANTHER" id="PTHR30349">
    <property type="entry name" value="PHAGE INTEGRASE-RELATED"/>
    <property type="match status" value="1"/>
</dbReference>
<sequence length="297" mass="32827">MTESTSYIEGYLEELRLVFGRANATIDAYYQDLGNLSAVLENLGSNLLSADSRVIGIAIDQLGSRLATTSLVRLISVARGFYRYLLNIGAINLSPLEGLEVPKAPLYFPEVLEIHEVEALLDVINLGTDYGVRDRAMLELAYGSGLRASEVIGANVDDLDLEEALARVRGKGDKFRIVPLTPLSVSMLRRYIYEGARSNLEGHSRSSALFYSSRSKRISRQALWQIVKKYALLAGIRTSIHPHTLRHSCATHMVAGGADIRSVQELLGHSSITTTQIYTHITPTRLLEVYRASHPRA</sequence>
<dbReference type="AlphaFoldDB" id="A0A0D8HDC5"/>
<organism evidence="12 13">
    <name type="scientific">Acidithrix ferrooxidans</name>
    <dbReference type="NCBI Taxonomy" id="1280514"/>
    <lineage>
        <taxon>Bacteria</taxon>
        <taxon>Bacillati</taxon>
        <taxon>Actinomycetota</taxon>
        <taxon>Acidimicrobiia</taxon>
        <taxon>Acidimicrobiales</taxon>
        <taxon>Acidimicrobiaceae</taxon>
        <taxon>Acidithrix</taxon>
    </lineage>
</organism>
<dbReference type="InterPro" id="IPR011010">
    <property type="entry name" value="DNA_brk_join_enz"/>
</dbReference>
<feature type="domain" description="Core-binding (CB)" evidence="11">
    <location>
        <begin position="2"/>
        <end position="86"/>
    </location>
</feature>
<dbReference type="HAMAP" id="MF_01808">
    <property type="entry name" value="Recomb_XerC_XerD"/>
    <property type="match status" value="1"/>
</dbReference>
<evidence type="ECO:0000256" key="3">
    <source>
        <dbReference type="ARBA" id="ARBA00022618"/>
    </source>
</evidence>
<evidence type="ECO:0000256" key="2">
    <source>
        <dbReference type="ARBA" id="ARBA00022490"/>
    </source>
</evidence>
<evidence type="ECO:0000256" key="6">
    <source>
        <dbReference type="ARBA" id="ARBA00023125"/>
    </source>
</evidence>
<dbReference type="SUPFAM" id="SSF56349">
    <property type="entry name" value="DNA breaking-rejoining enzymes"/>
    <property type="match status" value="1"/>
</dbReference>
<dbReference type="Proteomes" id="UP000032360">
    <property type="component" value="Unassembled WGS sequence"/>
</dbReference>
<evidence type="ECO:0000259" key="11">
    <source>
        <dbReference type="PROSITE" id="PS51900"/>
    </source>
</evidence>
<evidence type="ECO:0000256" key="5">
    <source>
        <dbReference type="ARBA" id="ARBA00022908"/>
    </source>
</evidence>
<dbReference type="STRING" id="1280514.AXFE_33370"/>